<feature type="region of interest" description="Disordered" evidence="1">
    <location>
        <begin position="223"/>
        <end position="325"/>
    </location>
</feature>
<feature type="region of interest" description="Disordered" evidence="1">
    <location>
        <begin position="374"/>
        <end position="438"/>
    </location>
</feature>
<keyword evidence="3" id="KW-1185">Reference proteome</keyword>
<name>A0A8K0JTE8_9TREE</name>
<dbReference type="OrthoDB" id="10589601at2759"/>
<feature type="region of interest" description="Disordered" evidence="1">
    <location>
        <begin position="486"/>
        <end position="522"/>
    </location>
</feature>
<feature type="region of interest" description="Disordered" evidence="1">
    <location>
        <begin position="621"/>
        <end position="645"/>
    </location>
</feature>
<proteinExistence type="predicted"/>
<accession>A0A8K0JTE8</accession>
<feature type="compositionally biased region" description="Basic and acidic residues" evidence="1">
    <location>
        <begin position="307"/>
        <end position="323"/>
    </location>
</feature>
<evidence type="ECO:0000313" key="2">
    <source>
        <dbReference type="EMBL" id="KAG7575411.1"/>
    </source>
</evidence>
<feature type="region of interest" description="Disordered" evidence="1">
    <location>
        <begin position="79"/>
        <end position="116"/>
    </location>
</feature>
<feature type="region of interest" description="Disordered" evidence="1">
    <location>
        <begin position="665"/>
        <end position="688"/>
    </location>
</feature>
<feature type="compositionally biased region" description="Low complexity" evidence="1">
    <location>
        <begin position="258"/>
        <end position="274"/>
    </location>
</feature>
<feature type="compositionally biased region" description="Polar residues" evidence="1">
    <location>
        <begin position="84"/>
        <end position="98"/>
    </location>
</feature>
<sequence>MGFGMTLSMPPAFSTTSSTSVAGGQGHSQSRGMGSTSSSASIPTATTTSRPTLKAYHASLSTHLSSILSEEISGSTSSALGVVNPTNNQTRSHNTRTAASDIPAPSGKSVTQPQAQPQGKMYTDLKALAERDKEHLTAWYLEGYKRYIGGVNPGFVLLRQEAEDESALGNLSDAEEGPQGQGPGLGLEQIGAARGRKRRYTEEPGLLERRRKVLRASLEQGGVVAGGAGSGGPGLKASDGQVKGAKRPVTADDRDYQQHQQHQQQQQPFQLQLPRSRKNSAQGLQVVSEDEAESLGHGHGHGHRRQSRVDSHDHGHGHGEHGQLETGHYVSPLVTPGLAFVPTPFEEMNRGDLQLVNKGGINFGQAVGTKSMGAMAGGSSSNGSSSSSGGSSGFTLSQPPANRNAIEESRRRKRAMTGSSSAGLSASSSAVRARQWSSPTLTMTNMTARIATRPVLQATPSSNSLAFVSASHLPIALPSHSSPVYMPEQHHHQQQHHHHHVHYAEQHAQQQHGRSRHHASADAALGTTSSAGLTSLTGASLGCRTHEGLTGGSSGLMAGNSLAMTELGTPASSQRDLHIQGDFKDPRDFGLDPLTPGFLPSFGLGGEMLMNMPLDPRDVVEMSSPAGPPDYTTQALAQRPQGEPGSGLGLVDEMMSKTRPTLLQRATSSFMNPDKWTLPTPTSEGNTPVDVAWEKWLRTDDDSPAPTGNQ</sequence>
<feature type="region of interest" description="Disordered" evidence="1">
    <location>
        <begin position="1"/>
        <end position="48"/>
    </location>
</feature>
<feature type="compositionally biased region" description="Basic residues" evidence="1">
    <location>
        <begin position="492"/>
        <end position="501"/>
    </location>
</feature>
<feature type="region of interest" description="Disordered" evidence="1">
    <location>
        <begin position="167"/>
        <end position="204"/>
    </location>
</feature>
<feature type="compositionally biased region" description="Gly residues" evidence="1">
    <location>
        <begin position="223"/>
        <end position="234"/>
    </location>
</feature>
<reference evidence="2" key="1">
    <citation type="submission" date="2020-04" db="EMBL/GenBank/DDBJ databases">
        <title>Analysis of mating type loci in Filobasidium floriforme.</title>
        <authorList>
            <person name="Nowrousian M."/>
        </authorList>
    </citation>
    <scope>NUCLEOTIDE SEQUENCE</scope>
    <source>
        <strain evidence="2">CBS 6242</strain>
    </source>
</reference>
<evidence type="ECO:0000313" key="3">
    <source>
        <dbReference type="Proteomes" id="UP000812966"/>
    </source>
</evidence>
<organism evidence="2 3">
    <name type="scientific">Filobasidium floriforme</name>
    <dbReference type="NCBI Taxonomy" id="5210"/>
    <lineage>
        <taxon>Eukaryota</taxon>
        <taxon>Fungi</taxon>
        <taxon>Dikarya</taxon>
        <taxon>Basidiomycota</taxon>
        <taxon>Agaricomycotina</taxon>
        <taxon>Tremellomycetes</taxon>
        <taxon>Filobasidiales</taxon>
        <taxon>Filobasidiaceae</taxon>
        <taxon>Filobasidium</taxon>
    </lineage>
</organism>
<dbReference type="EMBL" id="JABELV010000004">
    <property type="protein sequence ID" value="KAG7575411.1"/>
    <property type="molecule type" value="Genomic_DNA"/>
</dbReference>
<feature type="compositionally biased region" description="Low complexity" evidence="1">
    <location>
        <begin position="374"/>
        <end position="389"/>
    </location>
</feature>
<gene>
    <name evidence="2" type="ORF">FFLO_00401</name>
</gene>
<feature type="compositionally biased region" description="Polar residues" evidence="1">
    <location>
        <begin position="13"/>
        <end position="34"/>
    </location>
</feature>
<feature type="compositionally biased region" description="Low complexity" evidence="1">
    <location>
        <begin position="35"/>
        <end position="48"/>
    </location>
</feature>
<comment type="caution">
    <text evidence="2">The sequence shown here is derived from an EMBL/GenBank/DDBJ whole genome shotgun (WGS) entry which is preliminary data.</text>
</comment>
<evidence type="ECO:0000256" key="1">
    <source>
        <dbReference type="SAM" id="MobiDB-lite"/>
    </source>
</evidence>
<feature type="compositionally biased region" description="Low complexity" evidence="1">
    <location>
        <begin position="419"/>
        <end position="438"/>
    </location>
</feature>
<dbReference type="AlphaFoldDB" id="A0A8K0JTE8"/>
<dbReference type="Proteomes" id="UP000812966">
    <property type="component" value="Unassembled WGS sequence"/>
</dbReference>
<protein>
    <submittedName>
        <fullName evidence="2">Uncharacterized protein</fullName>
    </submittedName>
</protein>